<evidence type="ECO:0000313" key="2">
    <source>
        <dbReference type="Proteomes" id="UP000701801"/>
    </source>
</evidence>
<proteinExistence type="predicted"/>
<gene>
    <name evidence="1" type="ORF">HYALB_00007150</name>
</gene>
<name>A0A9N9LGY9_9HELO</name>
<accession>A0A9N9LGY9</accession>
<dbReference type="AlphaFoldDB" id="A0A9N9LGY9"/>
<reference evidence="1" key="1">
    <citation type="submission" date="2021-07" db="EMBL/GenBank/DDBJ databases">
        <authorList>
            <person name="Durling M."/>
        </authorList>
    </citation>
    <scope>NUCLEOTIDE SEQUENCE</scope>
</reference>
<dbReference type="OrthoDB" id="10592709at2759"/>
<dbReference type="Proteomes" id="UP000701801">
    <property type="component" value="Unassembled WGS sequence"/>
</dbReference>
<comment type="caution">
    <text evidence="1">The sequence shown here is derived from an EMBL/GenBank/DDBJ whole genome shotgun (WGS) entry which is preliminary data.</text>
</comment>
<evidence type="ECO:0000313" key="1">
    <source>
        <dbReference type="EMBL" id="CAG8972397.1"/>
    </source>
</evidence>
<keyword evidence="2" id="KW-1185">Reference proteome</keyword>
<sequence length="63" mass="7022">MTNTTNYERNCLYFALAELEKTMDNKVADGIKLFATVADIFAQIYVAQDIGLSAADLKDWQGT</sequence>
<protein>
    <submittedName>
        <fullName evidence="1">Uncharacterized protein</fullName>
    </submittedName>
</protein>
<feature type="non-terminal residue" evidence="1">
    <location>
        <position position="1"/>
    </location>
</feature>
<dbReference type="EMBL" id="CAJVRM010000044">
    <property type="protein sequence ID" value="CAG8972397.1"/>
    <property type="molecule type" value="Genomic_DNA"/>
</dbReference>
<organism evidence="1 2">
    <name type="scientific">Hymenoscyphus albidus</name>
    <dbReference type="NCBI Taxonomy" id="595503"/>
    <lineage>
        <taxon>Eukaryota</taxon>
        <taxon>Fungi</taxon>
        <taxon>Dikarya</taxon>
        <taxon>Ascomycota</taxon>
        <taxon>Pezizomycotina</taxon>
        <taxon>Leotiomycetes</taxon>
        <taxon>Helotiales</taxon>
        <taxon>Helotiaceae</taxon>
        <taxon>Hymenoscyphus</taxon>
    </lineage>
</organism>